<keyword evidence="1" id="KW-0732">Signal</keyword>
<evidence type="ECO:0000256" key="1">
    <source>
        <dbReference type="SAM" id="SignalP"/>
    </source>
</evidence>
<evidence type="ECO:0000259" key="2">
    <source>
        <dbReference type="Pfam" id="PF00144"/>
    </source>
</evidence>
<dbReference type="InterPro" id="IPR001466">
    <property type="entry name" value="Beta-lactam-related"/>
</dbReference>
<dbReference type="Gene3D" id="3.40.710.10">
    <property type="entry name" value="DD-peptidase/beta-lactamase superfamily"/>
    <property type="match status" value="1"/>
</dbReference>
<dbReference type="AlphaFoldDB" id="A0A061QTW4"/>
<evidence type="ECO:0000313" key="3">
    <source>
        <dbReference type="EMBL" id="JAC64092.1"/>
    </source>
</evidence>
<proteinExistence type="predicted"/>
<dbReference type="EMBL" id="GBEZ01022760">
    <property type="protein sequence ID" value="JAC64092.1"/>
    <property type="molecule type" value="Transcribed_RNA"/>
</dbReference>
<dbReference type="InterPro" id="IPR050789">
    <property type="entry name" value="Diverse_Enzym_Activities"/>
</dbReference>
<accession>A0A061QTW4</accession>
<organism evidence="3">
    <name type="scientific">Tetraselmis sp. GSL018</name>
    <dbReference type="NCBI Taxonomy" id="582737"/>
    <lineage>
        <taxon>Eukaryota</taxon>
        <taxon>Viridiplantae</taxon>
        <taxon>Chlorophyta</taxon>
        <taxon>core chlorophytes</taxon>
        <taxon>Chlorodendrophyceae</taxon>
        <taxon>Chlorodendrales</taxon>
        <taxon>Chlorodendraceae</taxon>
        <taxon>Tetraselmis</taxon>
    </lineage>
</organism>
<feature type="domain" description="Beta-lactamase-related" evidence="2">
    <location>
        <begin position="60"/>
        <end position="229"/>
    </location>
</feature>
<gene>
    <name evidence="3" type="ORF">TSPGSL018_19065</name>
</gene>
<dbReference type="Pfam" id="PF00144">
    <property type="entry name" value="Beta-lactamase"/>
    <property type="match status" value="1"/>
</dbReference>
<feature type="signal peptide" evidence="1">
    <location>
        <begin position="1"/>
        <end position="19"/>
    </location>
</feature>
<dbReference type="PANTHER" id="PTHR43283">
    <property type="entry name" value="BETA-LACTAMASE-RELATED"/>
    <property type="match status" value="1"/>
</dbReference>
<feature type="chain" id="PRO_5001610181" evidence="1">
    <location>
        <begin position="20"/>
        <end position="390"/>
    </location>
</feature>
<protein>
    <submittedName>
        <fullName evidence="3">Beta-lactamase</fullName>
    </submittedName>
</protein>
<dbReference type="SUPFAM" id="SSF56601">
    <property type="entry name" value="beta-lactamase/transpeptidase-like"/>
    <property type="match status" value="1"/>
</dbReference>
<dbReference type="PANTHER" id="PTHR43283:SF3">
    <property type="entry name" value="BETA-LACTAMASE FAMILY PROTEIN (AFU_ORTHOLOGUE AFUA_5G07500)"/>
    <property type="match status" value="1"/>
</dbReference>
<name>A0A061QTW4_9CHLO</name>
<dbReference type="InterPro" id="IPR012338">
    <property type="entry name" value="Beta-lactam/transpept-like"/>
</dbReference>
<reference evidence="3" key="1">
    <citation type="submission" date="2014-05" db="EMBL/GenBank/DDBJ databases">
        <title>The transcriptome of the halophilic microalga Tetraselmis sp. GSL018 isolated from the Great Salt Lake, Utah.</title>
        <authorList>
            <person name="Jinkerson R.E."/>
            <person name="D'Adamo S."/>
            <person name="Posewitz M.C."/>
        </authorList>
    </citation>
    <scope>NUCLEOTIDE SEQUENCE</scope>
    <source>
        <strain evidence="3">GSL018</strain>
    </source>
</reference>
<sequence length="390" mass="43554">MKLIFRAICAVLFGYAVSARYGGPIDGLLPEETRSQQIRAEGSSETIPELQTLAEAISLSHHLESVSVYIGTAEKEIFSYYKNQNAPRKDEPMPVASASKWVTGYVLLSLVEDGLLSLDTYPSSLLNFWPSDGLFGQVTLKQLLSFTSGFLYANRTQLACPADASGNFNVTHCAKDIFDRYSRFPKEPGTIFGYSNEHLELASALVESVTGRLWTEVFNERVVDKLGLSPQTGFPFFSTAGGLEISARDYIKFMTGCLMKSQADCLQEETLEAMNVDYTAEVPEVEFSRTFPGWFPLWPNWHYGLAHWIECPESYPFWSESCTNSSQTGVHSSIGALGFYPIIDFRRREGLDGPIYIVIAPKPEGDRLMEKSLALSNDLRRAFDKAFPLI</sequence>